<evidence type="ECO:0000259" key="2">
    <source>
        <dbReference type="Pfam" id="PF05229"/>
    </source>
</evidence>
<protein>
    <submittedName>
        <fullName evidence="3">Spore coat protein</fullName>
    </submittedName>
</protein>
<keyword evidence="4" id="KW-1185">Reference proteome</keyword>
<dbReference type="PANTHER" id="PTHR37089">
    <property type="entry name" value="PROTEIN U-RELATED"/>
    <property type="match status" value="1"/>
</dbReference>
<evidence type="ECO:0000256" key="1">
    <source>
        <dbReference type="SAM" id="SignalP"/>
    </source>
</evidence>
<dbReference type="SUPFAM" id="SSF49401">
    <property type="entry name" value="Bacterial adhesins"/>
    <property type="match status" value="1"/>
</dbReference>
<feature type="chain" id="PRO_5014904765" evidence="1">
    <location>
        <begin position="29"/>
        <end position="317"/>
    </location>
</feature>
<comment type="caution">
    <text evidence="3">The sequence shown here is derived from an EMBL/GenBank/DDBJ whole genome shotgun (WGS) entry which is preliminary data.</text>
</comment>
<evidence type="ECO:0000313" key="4">
    <source>
        <dbReference type="Proteomes" id="UP000234240"/>
    </source>
</evidence>
<keyword evidence="1" id="KW-0732">Signal</keyword>
<feature type="signal peptide" evidence="1">
    <location>
        <begin position="1"/>
        <end position="28"/>
    </location>
</feature>
<feature type="domain" description="Spore coat protein U/FanG" evidence="2">
    <location>
        <begin position="25"/>
        <end position="160"/>
    </location>
</feature>
<evidence type="ECO:0000313" key="3">
    <source>
        <dbReference type="EMBL" id="PLR41532.1"/>
    </source>
</evidence>
<reference evidence="3 4" key="1">
    <citation type="submission" date="2017-12" db="EMBL/GenBank/DDBJ databases">
        <title>Characterization of six clinical isolates of Enterochimera gen. nov., a novel genus of the Yersiniaciae family and the three species Enterochimera arupensis sp. nov., Enterochimera coloradensis sp. nov, and Enterochimera californica sp. nov.</title>
        <authorList>
            <person name="Rossi A."/>
            <person name="Fisher M."/>
        </authorList>
    </citation>
    <scope>NUCLEOTIDE SEQUENCE [LARGE SCALE GENOMIC DNA]</scope>
    <source>
        <strain evidence="4">2015-Iso6</strain>
    </source>
</reference>
<dbReference type="SMART" id="SM00972">
    <property type="entry name" value="SCPU"/>
    <property type="match status" value="2"/>
</dbReference>
<proteinExistence type="predicted"/>
<dbReference type="InterPro" id="IPR008966">
    <property type="entry name" value="Adhesion_dom_sf"/>
</dbReference>
<dbReference type="PANTHER" id="PTHR37089:SF1">
    <property type="entry name" value="MEMBRANE PROTEIN"/>
    <property type="match status" value="1"/>
</dbReference>
<dbReference type="Pfam" id="PF05229">
    <property type="entry name" value="SCPU"/>
    <property type="match status" value="2"/>
</dbReference>
<dbReference type="InterPro" id="IPR053167">
    <property type="entry name" value="Spore_coat_component"/>
</dbReference>
<dbReference type="EMBL" id="PJZF01000001">
    <property type="protein sequence ID" value="PLR41532.1"/>
    <property type="molecule type" value="Genomic_DNA"/>
</dbReference>
<dbReference type="OrthoDB" id="8901110at2"/>
<organism evidence="3 4">
    <name type="scientific">Chimaeribacter californicus</name>
    <dbReference type="NCBI Taxonomy" id="2060067"/>
    <lineage>
        <taxon>Bacteria</taxon>
        <taxon>Pseudomonadati</taxon>
        <taxon>Pseudomonadota</taxon>
        <taxon>Gammaproteobacteria</taxon>
        <taxon>Enterobacterales</taxon>
        <taxon>Yersiniaceae</taxon>
        <taxon>Chimaeribacter</taxon>
    </lineage>
</organism>
<feature type="domain" description="Spore coat protein U/FanG" evidence="2">
    <location>
        <begin position="185"/>
        <end position="312"/>
    </location>
</feature>
<dbReference type="InterPro" id="IPR007893">
    <property type="entry name" value="Spore_coat_U/FanG"/>
</dbReference>
<name>A0A2N5EG59_9GAMM</name>
<dbReference type="Proteomes" id="UP000234240">
    <property type="component" value="Unassembled WGS sequence"/>
</dbReference>
<dbReference type="AlphaFoldDB" id="A0A2N5EG59"/>
<keyword evidence="3" id="KW-0167">Capsid protein</keyword>
<dbReference type="RefSeq" id="WP_101814387.1">
    <property type="nucleotide sequence ID" value="NZ_PJZF01000001.1"/>
</dbReference>
<accession>A0A2N5EG59</accession>
<sequence length="317" mass="33635">MNTGRRFPPCTAAWLLLGLMLLSGGAQAECAIGNGSVNLGTQSSFTAYTTQFRVQGTGGLSCSGVTLNLLTNNTVRGTIQSTTNAMRLANTDGSGDTIPYLIYPDANYQYAFSTGQTMDYGSLGLLQALFQSTNVVVPIYIRTTAGANVRSGTYTDVINISWTYSVCVVGLVGACLNAWTGTGVAAVTVTAIITKDCAINSTPNVNLGSMALVSQFSAVTQSVTLTCTKTEGYKTYFTNGNNYGSPWRRMRNGTTSNYIQYQIYQANGTTVWDSNSKLTGIGSGLSQSLSYVVRVNTAQLAQPAGSYNDTVSLVLEY</sequence>
<gene>
    <name evidence="3" type="ORF">CYR55_01460</name>
</gene>
<keyword evidence="3" id="KW-0946">Virion</keyword>